<evidence type="ECO:0000313" key="3">
    <source>
        <dbReference type="EMBL" id="OGZ65494.1"/>
    </source>
</evidence>
<gene>
    <name evidence="3" type="ORF">A2822_04330</name>
</gene>
<dbReference type="AlphaFoldDB" id="A0A1G2HSH1"/>
<dbReference type="SUPFAM" id="SSF81923">
    <property type="entry name" value="Double Clp-N motif"/>
    <property type="match status" value="1"/>
</dbReference>
<dbReference type="PANTHER" id="PTHR47016">
    <property type="entry name" value="ATP-DEPENDENT CLP PROTEASE ATP-BINDING SUBUNIT CLPT1, CHLOROPLASTIC"/>
    <property type="match status" value="1"/>
</dbReference>
<dbReference type="InterPro" id="IPR004176">
    <property type="entry name" value="Clp_R_N"/>
</dbReference>
<dbReference type="Proteomes" id="UP000178774">
    <property type="component" value="Unassembled WGS sequence"/>
</dbReference>
<dbReference type="Pfam" id="PF02861">
    <property type="entry name" value="Clp_N"/>
    <property type="match status" value="1"/>
</dbReference>
<dbReference type="EMBL" id="MHOP01000021">
    <property type="protein sequence ID" value="OGZ65494.1"/>
    <property type="molecule type" value="Genomic_DNA"/>
</dbReference>
<evidence type="ECO:0000259" key="2">
    <source>
        <dbReference type="PROSITE" id="PS51903"/>
    </source>
</evidence>
<reference evidence="3 4" key="1">
    <citation type="journal article" date="2016" name="Nat. Commun.">
        <title>Thousands of microbial genomes shed light on interconnected biogeochemical processes in an aquifer system.</title>
        <authorList>
            <person name="Anantharaman K."/>
            <person name="Brown C.T."/>
            <person name="Hug L.A."/>
            <person name="Sharon I."/>
            <person name="Castelle C.J."/>
            <person name="Probst A.J."/>
            <person name="Thomas B.C."/>
            <person name="Singh A."/>
            <person name="Wilkins M.J."/>
            <person name="Karaoz U."/>
            <person name="Brodie E.L."/>
            <person name="Williams K.H."/>
            <person name="Hubbard S.S."/>
            <person name="Banfield J.F."/>
        </authorList>
    </citation>
    <scope>NUCLEOTIDE SEQUENCE [LARGE SCALE GENOMIC DNA]</scope>
</reference>
<evidence type="ECO:0000313" key="4">
    <source>
        <dbReference type="Proteomes" id="UP000178774"/>
    </source>
</evidence>
<feature type="domain" description="Clp R" evidence="2">
    <location>
        <begin position="2"/>
        <end position="149"/>
    </location>
</feature>
<proteinExistence type="predicted"/>
<protein>
    <recommendedName>
        <fullName evidence="2">Clp R domain-containing protein</fullName>
    </recommendedName>
</protein>
<dbReference type="PANTHER" id="PTHR47016:SF5">
    <property type="entry name" value="CLP DOMAIN SUPERFAMILY PROTEIN"/>
    <property type="match status" value="1"/>
</dbReference>
<dbReference type="Gene3D" id="1.10.1780.10">
    <property type="entry name" value="Clp, N-terminal domain"/>
    <property type="match status" value="1"/>
</dbReference>
<keyword evidence="1" id="KW-0677">Repeat</keyword>
<dbReference type="PROSITE" id="PS51903">
    <property type="entry name" value="CLP_R"/>
    <property type="match status" value="1"/>
</dbReference>
<comment type="caution">
    <text evidence="3">The sequence shown here is derived from an EMBL/GenBank/DDBJ whole genome shotgun (WGS) entry which is preliminary data.</text>
</comment>
<evidence type="ECO:0000256" key="1">
    <source>
        <dbReference type="PROSITE-ProRule" id="PRU01251"/>
    </source>
</evidence>
<sequence>MYERFTEDARKIMQSANQRACESNGEYCETEHILLGLLDNPHSIAADILRNLGSDLKQIAAMVRENMPPLGDKSIVTSKPTKLPQTPLAKKVVEYAIEGARNLKQDYLGTEHLLYGLIREANGIAGQVLAHFGITIDKVRKETLSILGLTLLQEGVQVLNKGTYALKGKAVEDPTELAKTITALCQNLSNVTIIVTGEKKAT</sequence>
<accession>A0A1G2HSH1</accession>
<dbReference type="InterPro" id="IPR044217">
    <property type="entry name" value="CLPT1/2"/>
</dbReference>
<dbReference type="InterPro" id="IPR036628">
    <property type="entry name" value="Clp_N_dom_sf"/>
</dbReference>
<name>A0A1G2HSH1_9BACT</name>
<organism evidence="3 4">
    <name type="scientific">Candidatus Staskawiczbacteria bacterium RIFCSPHIGHO2_01_FULL_41_41</name>
    <dbReference type="NCBI Taxonomy" id="1802203"/>
    <lineage>
        <taxon>Bacteria</taxon>
        <taxon>Candidatus Staskawicziibacteriota</taxon>
    </lineage>
</organism>